<protein>
    <submittedName>
        <fullName evidence="2">Uncharacterized protein</fullName>
    </submittedName>
</protein>
<feature type="transmembrane region" description="Helical" evidence="1">
    <location>
        <begin position="133"/>
        <end position="157"/>
    </location>
</feature>
<comment type="caution">
    <text evidence="2">The sequence shown here is derived from an EMBL/GenBank/DDBJ whole genome shotgun (WGS) entry which is preliminary data.</text>
</comment>
<proteinExistence type="predicted"/>
<dbReference type="Proteomes" id="UP001142055">
    <property type="component" value="Chromosome 3"/>
</dbReference>
<accession>A0A9Q0M0E9</accession>
<evidence type="ECO:0000256" key="1">
    <source>
        <dbReference type="SAM" id="Phobius"/>
    </source>
</evidence>
<keyword evidence="1" id="KW-0472">Membrane</keyword>
<reference evidence="2" key="1">
    <citation type="submission" date="2022-12" db="EMBL/GenBank/DDBJ databases">
        <title>Genome assemblies of Blomia tropicalis.</title>
        <authorList>
            <person name="Cui Y."/>
        </authorList>
    </citation>
    <scope>NUCLEOTIDE SEQUENCE</scope>
    <source>
        <tissue evidence="2">Adult mites</tissue>
    </source>
</reference>
<keyword evidence="1" id="KW-0812">Transmembrane</keyword>
<organism evidence="2 3">
    <name type="scientific">Blomia tropicalis</name>
    <name type="common">Mite</name>
    <dbReference type="NCBI Taxonomy" id="40697"/>
    <lineage>
        <taxon>Eukaryota</taxon>
        <taxon>Metazoa</taxon>
        <taxon>Ecdysozoa</taxon>
        <taxon>Arthropoda</taxon>
        <taxon>Chelicerata</taxon>
        <taxon>Arachnida</taxon>
        <taxon>Acari</taxon>
        <taxon>Acariformes</taxon>
        <taxon>Sarcoptiformes</taxon>
        <taxon>Astigmata</taxon>
        <taxon>Glycyphagoidea</taxon>
        <taxon>Echimyopodidae</taxon>
        <taxon>Blomia</taxon>
    </lineage>
</organism>
<keyword evidence="3" id="KW-1185">Reference proteome</keyword>
<sequence length="200" mass="22371">MYCYRAVGTSRLILIVKGKMSNVEVTVRSPSNQHQQSTSSRSVSCLIAIIYLLALFIIIIPISSLLTIFDLESMRRNPFGLNLPNPSNHRNSSLTNCGLHHTSTNTITGGNAASHHHHQYQNSSPLSMCIWTFFWLAMLIFVAYPIGLISGQLYILISPISTVQCFHQLLQPLLTTLLNGLHLPLMCTDYMIMAKPLIFI</sequence>
<name>A0A9Q0M0E9_BLOTA</name>
<feature type="transmembrane region" description="Helical" evidence="1">
    <location>
        <begin position="46"/>
        <end position="69"/>
    </location>
</feature>
<keyword evidence="1" id="KW-1133">Transmembrane helix</keyword>
<gene>
    <name evidence="2" type="ORF">RDWZM_008930</name>
</gene>
<evidence type="ECO:0000313" key="2">
    <source>
        <dbReference type="EMBL" id="KAJ6217773.1"/>
    </source>
</evidence>
<evidence type="ECO:0000313" key="3">
    <source>
        <dbReference type="Proteomes" id="UP001142055"/>
    </source>
</evidence>
<dbReference type="AlphaFoldDB" id="A0A9Q0M0E9"/>
<dbReference type="EMBL" id="JAPWDV010000003">
    <property type="protein sequence ID" value="KAJ6217773.1"/>
    <property type="molecule type" value="Genomic_DNA"/>
</dbReference>